<accession>A0ABR1CH89</accession>
<evidence type="ECO:0000313" key="9">
    <source>
        <dbReference type="Proteomes" id="UP001303046"/>
    </source>
</evidence>
<sequence length="527" mass="60855">MLQVLELCLIFLQCLLYKVNASNILIWNPTLGYSHVRFLGNIADVLTADGHNVTIFSSSMDSEITTFGNRLPARTIRFKSPGIDEVFRNLVLKGPSFWDTPQCDELCFGWSDNDLMNEQVLTYCKDLLEDTELLNSLNESKFELVYTEANDICAPGIFQILGIKNMVLAVAHTMVPRMYEVTGMSTLPSFMPEIVTPFSDDMTFVERMANFKISMQFMFHMRKWERIFWEHFNAKYPGFPAIREIYNEKTALIMTNVHEFAESPRPTTNMIRYIGGSTLYEAKPLEKDLDDLLNEREATVLFSLGSVAKSKNMPEWLRNDIIHTFNSFPNVTFIWKYEDDDLITSGSHPNIHLMRWIPQVDLLADKRLSLFITHGGMNSMLEAMHYGKPVIAIPLFGDQLHNSRNIPRLQIGNILDRTRISQKTLTEMIKMTLGNETILRNAGFVASQLAGRPQQYREDIARWAKVILEYGRMDHLILHSRNMNSIQYYCLDVIAFVFTFTIIVLFSALWLLKQVFCYIRASKEKFD</sequence>
<evidence type="ECO:0000256" key="2">
    <source>
        <dbReference type="ARBA" id="ARBA00022676"/>
    </source>
</evidence>
<reference evidence="8 9" key="1">
    <citation type="submission" date="2023-08" db="EMBL/GenBank/DDBJ databases">
        <title>A Necator americanus chromosomal reference genome.</title>
        <authorList>
            <person name="Ilik V."/>
            <person name="Petrzelkova K.J."/>
            <person name="Pardy F."/>
            <person name="Fuh T."/>
            <person name="Niatou-Singa F.S."/>
            <person name="Gouil Q."/>
            <person name="Baker L."/>
            <person name="Ritchie M.E."/>
            <person name="Jex A.R."/>
            <person name="Gazzola D."/>
            <person name="Li H."/>
            <person name="Toshio Fujiwara R."/>
            <person name="Zhan B."/>
            <person name="Aroian R.V."/>
            <person name="Pafco B."/>
            <person name="Schwarz E.M."/>
        </authorList>
    </citation>
    <scope>NUCLEOTIDE SEQUENCE [LARGE SCALE GENOMIC DNA]</scope>
    <source>
        <strain evidence="8 9">Aroian</strain>
        <tissue evidence="8">Whole animal</tissue>
    </source>
</reference>
<proteinExistence type="inferred from homology"/>
<dbReference type="Gene3D" id="3.40.50.2000">
    <property type="entry name" value="Glycogen Phosphorylase B"/>
    <property type="match status" value="1"/>
</dbReference>
<comment type="subcellular location">
    <subcellularLocation>
        <location evidence="7">Membrane</location>
        <topology evidence="7">Single-pass membrane protein</topology>
    </subcellularLocation>
</comment>
<keyword evidence="9" id="KW-1185">Reference proteome</keyword>
<dbReference type="EMBL" id="JAVFWL010000002">
    <property type="protein sequence ID" value="KAK6737809.1"/>
    <property type="molecule type" value="Genomic_DNA"/>
</dbReference>
<evidence type="ECO:0000256" key="3">
    <source>
        <dbReference type="ARBA" id="ARBA00022679"/>
    </source>
</evidence>
<organism evidence="8 9">
    <name type="scientific">Necator americanus</name>
    <name type="common">Human hookworm</name>
    <dbReference type="NCBI Taxonomy" id="51031"/>
    <lineage>
        <taxon>Eukaryota</taxon>
        <taxon>Metazoa</taxon>
        <taxon>Ecdysozoa</taxon>
        <taxon>Nematoda</taxon>
        <taxon>Chromadorea</taxon>
        <taxon>Rhabditida</taxon>
        <taxon>Rhabditina</taxon>
        <taxon>Rhabditomorpha</taxon>
        <taxon>Strongyloidea</taxon>
        <taxon>Ancylostomatidae</taxon>
        <taxon>Bunostominae</taxon>
        <taxon>Necator</taxon>
    </lineage>
</organism>
<dbReference type="PANTHER" id="PTHR48043">
    <property type="entry name" value="EG:EG0003.4 PROTEIN-RELATED"/>
    <property type="match status" value="1"/>
</dbReference>
<evidence type="ECO:0000313" key="8">
    <source>
        <dbReference type="EMBL" id="KAK6737809.1"/>
    </source>
</evidence>
<gene>
    <name evidence="8" type="primary">Necator_chrII.g7907</name>
    <name evidence="8" type="ORF">RB195_020113</name>
</gene>
<feature type="signal peptide" evidence="7">
    <location>
        <begin position="1"/>
        <end position="21"/>
    </location>
</feature>
<keyword evidence="4 7" id="KW-0732">Signal</keyword>
<dbReference type="EC" id="2.4.1.17" evidence="7"/>
<evidence type="ECO:0000256" key="7">
    <source>
        <dbReference type="RuleBase" id="RU362059"/>
    </source>
</evidence>
<dbReference type="InterPro" id="IPR050271">
    <property type="entry name" value="UDP-glycosyltransferase"/>
</dbReference>
<dbReference type="PANTHER" id="PTHR48043:SF23">
    <property type="entry name" value="UDP-GLUCURONOSYLTRANSFERASE"/>
    <property type="match status" value="1"/>
</dbReference>
<comment type="catalytic activity">
    <reaction evidence="5 7">
        <text>glucuronate acceptor + UDP-alpha-D-glucuronate = acceptor beta-D-glucuronoside + UDP + H(+)</text>
        <dbReference type="Rhea" id="RHEA:21032"/>
        <dbReference type="ChEBI" id="CHEBI:15378"/>
        <dbReference type="ChEBI" id="CHEBI:58052"/>
        <dbReference type="ChEBI" id="CHEBI:58223"/>
        <dbReference type="ChEBI" id="CHEBI:132367"/>
        <dbReference type="ChEBI" id="CHEBI:132368"/>
        <dbReference type="EC" id="2.4.1.17"/>
    </reaction>
</comment>
<comment type="similarity">
    <text evidence="1 6">Belongs to the UDP-glycosyltransferase family.</text>
</comment>
<name>A0ABR1CH89_NECAM</name>
<evidence type="ECO:0000256" key="1">
    <source>
        <dbReference type="ARBA" id="ARBA00009995"/>
    </source>
</evidence>
<evidence type="ECO:0000256" key="4">
    <source>
        <dbReference type="ARBA" id="ARBA00022729"/>
    </source>
</evidence>
<keyword evidence="7" id="KW-0472">Membrane</keyword>
<keyword evidence="7" id="KW-1133">Transmembrane helix</keyword>
<comment type="caution">
    <text evidence="8">The sequence shown here is derived from an EMBL/GenBank/DDBJ whole genome shotgun (WGS) entry which is preliminary data.</text>
</comment>
<keyword evidence="3 6" id="KW-0808">Transferase</keyword>
<evidence type="ECO:0000256" key="5">
    <source>
        <dbReference type="ARBA" id="ARBA00047475"/>
    </source>
</evidence>
<feature type="chain" id="PRO_5044985125" description="UDP-glucuronosyltransferase" evidence="7">
    <location>
        <begin position="22"/>
        <end position="527"/>
    </location>
</feature>
<dbReference type="Pfam" id="PF00201">
    <property type="entry name" value="UDPGT"/>
    <property type="match status" value="1"/>
</dbReference>
<keyword evidence="7" id="KW-0812">Transmembrane</keyword>
<feature type="transmembrane region" description="Helical" evidence="7">
    <location>
        <begin position="486"/>
        <end position="512"/>
    </location>
</feature>
<dbReference type="InterPro" id="IPR002213">
    <property type="entry name" value="UDP_glucos_trans"/>
</dbReference>
<keyword evidence="2 6" id="KW-0328">Glycosyltransferase</keyword>
<dbReference type="InterPro" id="IPR035595">
    <property type="entry name" value="UDP_glycos_trans_CS"/>
</dbReference>
<evidence type="ECO:0000256" key="6">
    <source>
        <dbReference type="RuleBase" id="RU003718"/>
    </source>
</evidence>
<dbReference type="PROSITE" id="PS00375">
    <property type="entry name" value="UDPGT"/>
    <property type="match status" value="1"/>
</dbReference>
<dbReference type="Proteomes" id="UP001303046">
    <property type="component" value="Unassembled WGS sequence"/>
</dbReference>
<protein>
    <recommendedName>
        <fullName evidence="7">UDP-glucuronosyltransferase</fullName>
        <ecNumber evidence="7">2.4.1.17</ecNumber>
    </recommendedName>
</protein>
<dbReference type="CDD" id="cd03784">
    <property type="entry name" value="GT1_Gtf-like"/>
    <property type="match status" value="1"/>
</dbReference>
<dbReference type="SUPFAM" id="SSF53756">
    <property type="entry name" value="UDP-Glycosyltransferase/glycogen phosphorylase"/>
    <property type="match status" value="1"/>
</dbReference>